<gene>
    <name evidence="2" type="ORF">A4D02_21960</name>
</gene>
<evidence type="ECO:0008006" key="4">
    <source>
        <dbReference type="Google" id="ProtNLM"/>
    </source>
</evidence>
<dbReference type="RefSeq" id="WP_014218399.1">
    <property type="nucleotide sequence ID" value="NZ_LWBO01000003.1"/>
</dbReference>
<keyword evidence="1" id="KW-0732">Signal</keyword>
<dbReference type="Gene3D" id="2.40.160.10">
    <property type="entry name" value="Porin"/>
    <property type="match status" value="1"/>
</dbReference>
<dbReference type="Proteomes" id="UP000192277">
    <property type="component" value="Unassembled WGS sequence"/>
</dbReference>
<dbReference type="InterPro" id="IPR023614">
    <property type="entry name" value="Porin_dom_sf"/>
</dbReference>
<name>A0ABX3P1H5_9BACT</name>
<organism evidence="2 3">
    <name type="scientific">Niastella koreensis</name>
    <dbReference type="NCBI Taxonomy" id="354356"/>
    <lineage>
        <taxon>Bacteria</taxon>
        <taxon>Pseudomonadati</taxon>
        <taxon>Bacteroidota</taxon>
        <taxon>Chitinophagia</taxon>
        <taxon>Chitinophagales</taxon>
        <taxon>Chitinophagaceae</taxon>
        <taxon>Niastella</taxon>
    </lineage>
</organism>
<comment type="caution">
    <text evidence="2">The sequence shown here is derived from an EMBL/GenBank/DDBJ whole genome shotgun (WGS) entry which is preliminary data.</text>
</comment>
<keyword evidence="3" id="KW-1185">Reference proteome</keyword>
<feature type="signal peptide" evidence="1">
    <location>
        <begin position="1"/>
        <end position="22"/>
    </location>
</feature>
<evidence type="ECO:0000256" key="1">
    <source>
        <dbReference type="SAM" id="SignalP"/>
    </source>
</evidence>
<sequence length="445" mass="49886">MKQYIHQARLGLMLIAALCANANSRAQLDPSVYQKDTAKVDQVETYPNEMIAGELTPGKGFGIVKTKVASLNIGLYSIVRYLNQLPGEHDQVWQDHLGRDRDLTGRNDFYWHRVMIWFTGFVMTPKLTYTATVWTIMTTQQTLVYGNLQYRFNKYFIFGAGIMPNISIRSMQGPFPFYLSTDRTMGEESLRAGFTNGFFVKGEVLPRLNYVLMLGDNLSILGIAAAKLTRTMSKGVGLLWLPTTGEYGPRGGLVDFEHHDKVATRFGVNYTHCRDNRFNNTGQPSPDNTQVRMTDGVLFFETGALADGVTVNEANYDMIATDLGIKYKGFNAQVELYYRSLTKFDADGPLPVSSLRDKGYSLQLSQMVIPKKLCIYGIHSYFFDAFKRHPWEAGGGVNFYPMKSRSWRLNAQAHYVYKSSAGGTFGLYAGGQTGTTITIGTDILL</sequence>
<accession>A0ABX3P1H5</accession>
<protein>
    <recommendedName>
        <fullName evidence="4">Porin</fullName>
    </recommendedName>
</protein>
<dbReference type="EMBL" id="LWBO01000003">
    <property type="protein sequence ID" value="OQP53069.1"/>
    <property type="molecule type" value="Genomic_DNA"/>
</dbReference>
<evidence type="ECO:0000313" key="2">
    <source>
        <dbReference type="EMBL" id="OQP53069.1"/>
    </source>
</evidence>
<proteinExistence type="predicted"/>
<feature type="chain" id="PRO_5046679410" description="Porin" evidence="1">
    <location>
        <begin position="23"/>
        <end position="445"/>
    </location>
</feature>
<reference evidence="2 3" key="1">
    <citation type="submission" date="2016-04" db="EMBL/GenBank/DDBJ databases">
        <authorList>
            <person name="Chen L."/>
            <person name="Zhuang W."/>
            <person name="Wang G."/>
        </authorList>
    </citation>
    <scope>NUCLEOTIDE SEQUENCE [LARGE SCALE GENOMIC DNA]</scope>
    <source>
        <strain evidence="3">GR20</strain>
    </source>
</reference>
<evidence type="ECO:0000313" key="3">
    <source>
        <dbReference type="Proteomes" id="UP000192277"/>
    </source>
</evidence>